<dbReference type="Gene3D" id="3.30.900.20">
    <property type="match status" value="1"/>
</dbReference>
<dbReference type="InterPro" id="IPR019623">
    <property type="entry name" value="Rot1"/>
</dbReference>
<evidence type="ECO:0000256" key="5">
    <source>
        <dbReference type="ARBA" id="ARBA00022692"/>
    </source>
</evidence>
<reference evidence="11" key="1">
    <citation type="submission" date="2018-08" db="EMBL/GenBank/DDBJ databases">
        <authorList>
            <person name="Guldener U."/>
        </authorList>
    </citation>
    <scope>NUCLEOTIDE SEQUENCE</scope>
    <source>
        <strain evidence="11">UB2</strain>
    </source>
</reference>
<keyword evidence="6" id="KW-0732">Signal</keyword>
<evidence type="ECO:0000256" key="6">
    <source>
        <dbReference type="ARBA" id="ARBA00022729"/>
    </source>
</evidence>
<accession>A0A8H8QHV6</accession>
<dbReference type="GO" id="GO:0006458">
    <property type="term" value="P:'de novo' protein folding"/>
    <property type="evidence" value="ECO:0007669"/>
    <property type="project" value="InterPro"/>
</dbReference>
<organism evidence="11 12">
    <name type="scientific">Ustilago bromivora</name>
    <dbReference type="NCBI Taxonomy" id="307758"/>
    <lineage>
        <taxon>Eukaryota</taxon>
        <taxon>Fungi</taxon>
        <taxon>Dikarya</taxon>
        <taxon>Basidiomycota</taxon>
        <taxon>Ustilaginomycotina</taxon>
        <taxon>Ustilaginomycetes</taxon>
        <taxon>Ustilaginales</taxon>
        <taxon>Ustilaginaceae</taxon>
        <taxon>Ustilago</taxon>
    </lineage>
</organism>
<keyword evidence="7" id="KW-0256">Endoplasmic reticulum</keyword>
<proteinExistence type="inferred from homology"/>
<keyword evidence="9" id="KW-0472">Membrane</keyword>
<evidence type="ECO:0000256" key="4">
    <source>
        <dbReference type="ARBA" id="ARBA00017291"/>
    </source>
</evidence>
<feature type="region of interest" description="Disordered" evidence="10">
    <location>
        <begin position="324"/>
        <end position="351"/>
    </location>
</feature>
<evidence type="ECO:0000256" key="1">
    <source>
        <dbReference type="ARBA" id="ARBA00004115"/>
    </source>
</evidence>
<dbReference type="InterPro" id="IPR053729">
    <property type="entry name" value="MAD2L1BP_domain_sf"/>
</dbReference>
<evidence type="ECO:0000256" key="3">
    <source>
        <dbReference type="ARBA" id="ARBA00016195"/>
    </source>
</evidence>
<keyword evidence="5" id="KW-0812">Transmembrane</keyword>
<keyword evidence="12" id="KW-1185">Reference proteome</keyword>
<dbReference type="Proteomes" id="UP000658997">
    <property type="component" value="Unassembled WGS sequence"/>
</dbReference>
<dbReference type="PANTHER" id="PTHR28090:SF1">
    <property type="entry name" value="PROTEIN ROT1"/>
    <property type="match status" value="1"/>
</dbReference>
<dbReference type="Pfam" id="PF10681">
    <property type="entry name" value="Rot1"/>
    <property type="match status" value="1"/>
</dbReference>
<keyword evidence="8" id="KW-1133">Transmembrane helix</keyword>
<feature type="region of interest" description="Disordered" evidence="10">
    <location>
        <begin position="1"/>
        <end position="23"/>
    </location>
</feature>
<protein>
    <recommendedName>
        <fullName evidence="4">Protein ROT1</fullName>
    </recommendedName>
    <alternativeName>
        <fullName evidence="3">Protein rot1</fullName>
    </alternativeName>
</protein>
<name>A0A8H8QHV6_9BASI</name>
<feature type="compositionally biased region" description="Low complexity" evidence="10">
    <location>
        <begin position="335"/>
        <end position="345"/>
    </location>
</feature>
<dbReference type="PANTHER" id="PTHR28090">
    <property type="entry name" value="PROTEIN ROT1"/>
    <property type="match status" value="1"/>
</dbReference>
<feature type="compositionally biased region" description="Polar residues" evidence="10">
    <location>
        <begin position="375"/>
        <end position="395"/>
    </location>
</feature>
<comment type="caution">
    <text evidence="11">The sequence shown here is derived from an EMBL/GenBank/DDBJ whole genome shotgun (WGS) entry which is preliminary data.</text>
</comment>
<gene>
    <name evidence="11" type="ORF">UBRO2_00857</name>
</gene>
<evidence type="ECO:0000256" key="9">
    <source>
        <dbReference type="ARBA" id="ARBA00023136"/>
    </source>
</evidence>
<dbReference type="AlphaFoldDB" id="A0A8H8QHV6"/>
<feature type="region of interest" description="Disordered" evidence="10">
    <location>
        <begin position="165"/>
        <end position="186"/>
    </location>
</feature>
<evidence type="ECO:0000313" key="11">
    <source>
        <dbReference type="EMBL" id="SYW75702.1"/>
    </source>
</evidence>
<dbReference type="GO" id="GO:0005789">
    <property type="term" value="C:endoplasmic reticulum membrane"/>
    <property type="evidence" value="ECO:0007669"/>
    <property type="project" value="UniProtKB-SubCell"/>
</dbReference>
<comment type="subcellular location">
    <subcellularLocation>
        <location evidence="1">Endoplasmic reticulum membrane</location>
        <topology evidence="1">Single-pass type I membrane protein</topology>
    </subcellularLocation>
</comment>
<sequence length="674" mass="73999">MSLTQESSQRRRPPRGGSRCSHSARLDVPSLELGSKMSLQLAHERNGILLAHAHSSSCGGHRGRILRALQDISADPGKAQACGHCNQLTTRLAESLLHYLLFAKGQLPEPVSLIRKKRELTALHAAPSTQHRSKTSSARARKEDKLLRKLEQLRVHLEQAAAHLATSADNNGQGPSRRPGTPSSYGVPTSDIRLLVVMGSSATMPREVFVLDLIQAIGPCGTAQETAQHLFNDAGSDAAQSINEQVENELFHLLQQSSEQTRDAARDKTSSNWERKLVCLLGGLRDPTSTSTWTDFASSKRPMSSNQQHLRLTPACHRHTRISWPEESSSDHVGESSMSSVSDDSQPPFSAEKLYPTTAEIIGTEDWLPRCSSPLAATSQSQSNEDSRTASSLGSSTVFGHDTYDAVIHSEEALMKPTDQSTIKLPLTSSSADSMLIDSDQAIRRRSREPKAGSLLSRNLLKGRVSIIMLRLLSTISALSALLFSSASAQQTTYGIGVPNNVTSLQGTWSTGAGHVLTGIDFYDPVKNSFIYPATAGQSYSFTDDGFWEQALYLYNTNPAKPNCVSAQLIWQHGTYTLNSNNTLTLTPFKGDGRQQVSDRCAENSNYVQGYDQREYMTGFEIHLDTHYNTPVYYLKLYQFDGSPKPLLYQVFDPPQMLPTQPLHEEVIGELNSS</sequence>
<feature type="region of interest" description="Disordered" evidence="10">
    <location>
        <begin position="372"/>
        <end position="395"/>
    </location>
</feature>
<comment type="similarity">
    <text evidence="2">Belongs to the ROT1 family.</text>
</comment>
<evidence type="ECO:0000256" key="10">
    <source>
        <dbReference type="SAM" id="MobiDB-lite"/>
    </source>
</evidence>
<evidence type="ECO:0000256" key="2">
    <source>
        <dbReference type="ARBA" id="ARBA00007149"/>
    </source>
</evidence>
<dbReference type="EMBL" id="ULHB01000009">
    <property type="protein sequence ID" value="SYW75702.1"/>
    <property type="molecule type" value="Genomic_DNA"/>
</dbReference>
<evidence type="ECO:0000313" key="12">
    <source>
        <dbReference type="Proteomes" id="UP000658997"/>
    </source>
</evidence>
<evidence type="ECO:0000256" key="8">
    <source>
        <dbReference type="ARBA" id="ARBA00022989"/>
    </source>
</evidence>
<dbReference type="GO" id="GO:0051082">
    <property type="term" value="F:unfolded protein binding"/>
    <property type="evidence" value="ECO:0007669"/>
    <property type="project" value="TreeGrafter"/>
</dbReference>
<evidence type="ECO:0000256" key="7">
    <source>
        <dbReference type="ARBA" id="ARBA00022824"/>
    </source>
</evidence>